<evidence type="ECO:0000256" key="1">
    <source>
        <dbReference type="SAM" id="Phobius"/>
    </source>
</evidence>
<accession>A0A937M305</accession>
<reference evidence="2" key="1">
    <citation type="submission" date="2020-10" db="EMBL/GenBank/DDBJ databases">
        <title>Microbiome of the Black Sea water column analyzed by genome centric metagenomics.</title>
        <authorList>
            <person name="Cabello-Yeves P.J."/>
            <person name="Callieri C."/>
            <person name="Picazo A."/>
            <person name="Mehrshad M."/>
            <person name="Haro-Moreno J.M."/>
            <person name="Roda-Garcia J."/>
            <person name="Dzembekova N."/>
            <person name="Slabakova V."/>
            <person name="Slabakova N."/>
            <person name="Moncheva S."/>
            <person name="Rodriguez-Valera F."/>
        </authorList>
    </citation>
    <scope>NUCLEOTIDE SEQUENCE</scope>
    <source>
        <strain evidence="2">BS30m-G43</strain>
    </source>
</reference>
<gene>
    <name evidence="2" type="ORF">ISR29_06000</name>
</gene>
<organism evidence="2 3">
    <name type="scientific">SAR86 cluster bacterium</name>
    <dbReference type="NCBI Taxonomy" id="2030880"/>
    <lineage>
        <taxon>Bacteria</taxon>
        <taxon>Pseudomonadati</taxon>
        <taxon>Pseudomonadota</taxon>
        <taxon>Gammaproteobacteria</taxon>
        <taxon>SAR86 cluster</taxon>
    </lineage>
</organism>
<proteinExistence type="predicted"/>
<evidence type="ECO:0000313" key="2">
    <source>
        <dbReference type="EMBL" id="MBL6903737.1"/>
    </source>
</evidence>
<keyword evidence="1" id="KW-0472">Membrane</keyword>
<evidence type="ECO:0000313" key="3">
    <source>
        <dbReference type="Proteomes" id="UP000705230"/>
    </source>
</evidence>
<comment type="caution">
    <text evidence="2">The sequence shown here is derived from an EMBL/GenBank/DDBJ whole genome shotgun (WGS) entry which is preliminary data.</text>
</comment>
<sequence>MKAIFNNLQSREKTLLIILASIIILGILLSSATNLYSNLQNSSQRLNSAKSDYDYVYQQAEVLSLNLAQQGFLLNEENTFAELDKMAKEFNLVNYTLTKNDSELKIVYILNDLEKSILFIEDSVKVIGITPSFIDVSRLNEIKRFTIIYKIE</sequence>
<dbReference type="AlphaFoldDB" id="A0A937M305"/>
<keyword evidence="1" id="KW-1133">Transmembrane helix</keyword>
<dbReference type="EMBL" id="JADHSG010000013">
    <property type="protein sequence ID" value="MBL6903737.1"/>
    <property type="molecule type" value="Genomic_DNA"/>
</dbReference>
<feature type="transmembrane region" description="Helical" evidence="1">
    <location>
        <begin position="15"/>
        <end position="36"/>
    </location>
</feature>
<name>A0A937M305_9GAMM</name>
<protein>
    <submittedName>
        <fullName evidence="2">Uncharacterized protein</fullName>
    </submittedName>
</protein>
<keyword evidence="1" id="KW-0812">Transmembrane</keyword>
<dbReference type="Proteomes" id="UP000705230">
    <property type="component" value="Unassembled WGS sequence"/>
</dbReference>